<evidence type="ECO:0000256" key="1">
    <source>
        <dbReference type="SAM" id="Phobius"/>
    </source>
</evidence>
<dbReference type="EMBL" id="BMIH01000013">
    <property type="protein sequence ID" value="GGB43865.1"/>
    <property type="molecule type" value="Genomic_DNA"/>
</dbReference>
<sequence>MSIGLAWSFATFCALGLVRAGFPIPNAQSRIGCVDGLRGYLALSVLIYHFILWIEVTRLGGEWSRPRLTFLDSLGPGAVNLFFMTTGFVFYPRILQGITGVNWTVVYISRLFRIVPLVAMSIILISLVVLIRLNFQVRAPWSETLANMGRWIVCWDEPALFGYAESASLNAGVLWSLWYEWLFYIFVLPLCAAAMTLRPTFAPTWTVPLGMITLALLLRPLSLFTLISYLPMFGVGMIAYEVAARPALAQRLRGSSASLVAMTCLVLGAVVFGGSLRLACHALFFVCVACGNSLWKLLQTSSARALGELSYGVYLMHGLVLSILFVDVAAYLSAIPAAMMLIVVLPAAVALAILLTLATFLMIERPFIALGKRFATSFLASRAKPMAKLAS</sequence>
<dbReference type="GO" id="GO:0016747">
    <property type="term" value="F:acyltransferase activity, transferring groups other than amino-acyl groups"/>
    <property type="evidence" value="ECO:0007669"/>
    <property type="project" value="InterPro"/>
</dbReference>
<dbReference type="PANTHER" id="PTHR23028">
    <property type="entry name" value="ACETYLTRANSFERASE"/>
    <property type="match status" value="1"/>
</dbReference>
<dbReference type="InterPro" id="IPR002656">
    <property type="entry name" value="Acyl_transf_3_dom"/>
</dbReference>
<feature type="transmembrane region" description="Helical" evidence="1">
    <location>
        <begin position="68"/>
        <end position="91"/>
    </location>
</feature>
<feature type="transmembrane region" description="Helical" evidence="1">
    <location>
        <begin position="338"/>
        <end position="363"/>
    </location>
</feature>
<dbReference type="PANTHER" id="PTHR23028:SF53">
    <property type="entry name" value="ACYL_TRANSF_3 DOMAIN-CONTAINING PROTEIN"/>
    <property type="match status" value="1"/>
</dbReference>
<comment type="caution">
    <text evidence="3">The sequence shown here is derived from an EMBL/GenBank/DDBJ whole genome shotgun (WGS) entry which is preliminary data.</text>
</comment>
<keyword evidence="3" id="KW-0012">Acyltransferase</keyword>
<dbReference type="GO" id="GO:0000271">
    <property type="term" value="P:polysaccharide biosynthetic process"/>
    <property type="evidence" value="ECO:0007669"/>
    <property type="project" value="TreeGrafter"/>
</dbReference>
<name>A0A916TG11_9SPHN</name>
<feature type="transmembrane region" description="Helical" evidence="1">
    <location>
        <begin position="311"/>
        <end position="332"/>
    </location>
</feature>
<keyword evidence="1" id="KW-0472">Membrane</keyword>
<dbReference type="AlphaFoldDB" id="A0A916TG11"/>
<keyword evidence="4" id="KW-1185">Reference proteome</keyword>
<feature type="domain" description="Acyltransferase 3" evidence="2">
    <location>
        <begin position="33"/>
        <end position="356"/>
    </location>
</feature>
<dbReference type="RefSeq" id="WP_188661403.1">
    <property type="nucleotide sequence ID" value="NZ_BMIH01000013.1"/>
</dbReference>
<reference evidence="3" key="2">
    <citation type="submission" date="2020-09" db="EMBL/GenBank/DDBJ databases">
        <authorList>
            <person name="Sun Q."/>
            <person name="Zhou Y."/>
        </authorList>
    </citation>
    <scope>NUCLEOTIDE SEQUENCE</scope>
    <source>
        <strain evidence="3">CGMCC 1.15330</strain>
    </source>
</reference>
<proteinExistence type="predicted"/>
<gene>
    <name evidence="3" type="ORF">GCM10011380_36570</name>
</gene>
<feature type="transmembrane region" description="Helical" evidence="1">
    <location>
        <begin position="255"/>
        <end position="276"/>
    </location>
</feature>
<keyword evidence="1" id="KW-1133">Transmembrane helix</keyword>
<feature type="transmembrane region" description="Helical" evidence="1">
    <location>
        <begin position="221"/>
        <end position="243"/>
    </location>
</feature>
<organism evidence="3 4">
    <name type="scientific">Sphingomonas metalli</name>
    <dbReference type="NCBI Taxonomy" id="1779358"/>
    <lineage>
        <taxon>Bacteria</taxon>
        <taxon>Pseudomonadati</taxon>
        <taxon>Pseudomonadota</taxon>
        <taxon>Alphaproteobacteria</taxon>
        <taxon>Sphingomonadales</taxon>
        <taxon>Sphingomonadaceae</taxon>
        <taxon>Sphingomonas</taxon>
    </lineage>
</organism>
<dbReference type="Pfam" id="PF01757">
    <property type="entry name" value="Acyl_transf_3"/>
    <property type="match status" value="1"/>
</dbReference>
<accession>A0A916TG11</accession>
<keyword evidence="1" id="KW-0812">Transmembrane</keyword>
<keyword evidence="3" id="KW-0808">Transferase</keyword>
<protein>
    <submittedName>
        <fullName evidence="3">Acyltransferase</fullName>
    </submittedName>
</protein>
<evidence type="ECO:0000313" key="3">
    <source>
        <dbReference type="EMBL" id="GGB43865.1"/>
    </source>
</evidence>
<dbReference type="GO" id="GO:0016020">
    <property type="term" value="C:membrane"/>
    <property type="evidence" value="ECO:0007669"/>
    <property type="project" value="TreeGrafter"/>
</dbReference>
<evidence type="ECO:0000313" key="4">
    <source>
        <dbReference type="Proteomes" id="UP000623067"/>
    </source>
</evidence>
<evidence type="ECO:0000259" key="2">
    <source>
        <dbReference type="Pfam" id="PF01757"/>
    </source>
</evidence>
<feature type="transmembrane region" description="Helical" evidence="1">
    <location>
        <begin position="111"/>
        <end position="131"/>
    </location>
</feature>
<feature type="transmembrane region" description="Helical" evidence="1">
    <location>
        <begin position="181"/>
        <end position="201"/>
    </location>
</feature>
<reference evidence="3" key="1">
    <citation type="journal article" date="2014" name="Int. J. Syst. Evol. Microbiol.">
        <title>Complete genome sequence of Corynebacterium casei LMG S-19264T (=DSM 44701T), isolated from a smear-ripened cheese.</title>
        <authorList>
            <consortium name="US DOE Joint Genome Institute (JGI-PGF)"/>
            <person name="Walter F."/>
            <person name="Albersmeier A."/>
            <person name="Kalinowski J."/>
            <person name="Ruckert C."/>
        </authorList>
    </citation>
    <scope>NUCLEOTIDE SEQUENCE</scope>
    <source>
        <strain evidence="3">CGMCC 1.15330</strain>
    </source>
</reference>
<dbReference type="InterPro" id="IPR050879">
    <property type="entry name" value="Acyltransferase_3"/>
</dbReference>
<feature type="transmembrane region" description="Helical" evidence="1">
    <location>
        <begin position="36"/>
        <end position="56"/>
    </location>
</feature>
<dbReference type="Proteomes" id="UP000623067">
    <property type="component" value="Unassembled WGS sequence"/>
</dbReference>